<keyword evidence="3" id="KW-1185">Reference proteome</keyword>
<dbReference type="OrthoDB" id="10185208at2759"/>
<evidence type="ECO:0000313" key="2">
    <source>
        <dbReference type="EMBL" id="CAH1272744.1"/>
    </source>
</evidence>
<dbReference type="Proteomes" id="UP000838412">
    <property type="component" value="Chromosome 8"/>
</dbReference>
<accession>A0A8K0ACC3</accession>
<evidence type="ECO:0000313" key="1">
    <source>
        <dbReference type="EMBL" id="CAH1272743.1"/>
    </source>
</evidence>
<dbReference type="EMBL" id="OV696693">
    <property type="protein sequence ID" value="CAH1272743.1"/>
    <property type="molecule type" value="Genomic_DNA"/>
</dbReference>
<dbReference type="EMBL" id="OV696693">
    <property type="protein sequence ID" value="CAH1272744.1"/>
    <property type="molecule type" value="Genomic_DNA"/>
</dbReference>
<reference evidence="2" key="1">
    <citation type="submission" date="2022-01" db="EMBL/GenBank/DDBJ databases">
        <authorList>
            <person name="Braso-Vives M."/>
        </authorList>
    </citation>
    <scope>NUCLEOTIDE SEQUENCE</scope>
</reference>
<gene>
    <name evidence="2" type="primary">Hypp4927</name>
    <name evidence="1" type="synonym">Hypp4926</name>
    <name evidence="1" type="ORF">BLAG_LOCUS24307</name>
    <name evidence="2" type="ORF">BLAG_LOCUS24308</name>
</gene>
<proteinExistence type="predicted"/>
<dbReference type="AlphaFoldDB" id="A0A8K0ACC3"/>
<organism evidence="2 3">
    <name type="scientific">Branchiostoma lanceolatum</name>
    <name type="common">Common lancelet</name>
    <name type="synonym">Amphioxus lanceolatum</name>
    <dbReference type="NCBI Taxonomy" id="7740"/>
    <lineage>
        <taxon>Eukaryota</taxon>
        <taxon>Metazoa</taxon>
        <taxon>Chordata</taxon>
        <taxon>Cephalochordata</taxon>
        <taxon>Leptocardii</taxon>
        <taxon>Amphioxiformes</taxon>
        <taxon>Branchiostomatidae</taxon>
        <taxon>Branchiostoma</taxon>
    </lineage>
</organism>
<evidence type="ECO:0000313" key="3">
    <source>
        <dbReference type="Proteomes" id="UP000838412"/>
    </source>
</evidence>
<protein>
    <submittedName>
        <fullName evidence="1">Hypp4926 protein</fullName>
    </submittedName>
    <submittedName>
        <fullName evidence="2">Hypp4927 protein</fullName>
    </submittedName>
</protein>
<sequence>MVSLLLLHCSDEKPVKREIPVDAAVQTVSAWCRCYCYTAPMRNPLNVRYRWTLLYKLCPHGVAVTATISACADEKSVKRETPVEAVIQTVSAW</sequence>
<name>A0A8K0ACC3_BRALA</name>